<evidence type="ECO:0000256" key="1">
    <source>
        <dbReference type="SAM" id="MobiDB-lite"/>
    </source>
</evidence>
<proteinExistence type="predicted"/>
<feature type="region of interest" description="Disordered" evidence="1">
    <location>
        <begin position="1"/>
        <end position="44"/>
    </location>
</feature>
<keyword evidence="3" id="KW-1185">Reference proteome</keyword>
<comment type="caution">
    <text evidence="2">The sequence shown here is derived from an EMBL/GenBank/DDBJ whole genome shotgun (WGS) entry which is preliminary data.</text>
</comment>
<evidence type="ECO:0008006" key="4">
    <source>
        <dbReference type="Google" id="ProtNLM"/>
    </source>
</evidence>
<accession>A0AAV9GB87</accession>
<gene>
    <name evidence="2" type="ORF">QBC34DRAFT_185183</name>
</gene>
<sequence length="224" mass="23768">MSSSKGHRHSSSRSHKAAKSSSGGSSSRGSGHTSSKSSDSQSSVTCGVDICVQPPTVATYSTALYPSIVAKATLNGLPSDQISYLFAHAVLIDASGLVMDDQLGGTPVRTGIFMEASYTGGSGSSRGGSGSGSGSSRRQGTELYFIFPDLHVPMLGDFRIRISIYHMLVQNTTMGWANTRNISIIEESCAQQWGSQNERWILQCFRNQGGVAIPDEPQPDDQQA</sequence>
<reference evidence="2" key="1">
    <citation type="journal article" date="2023" name="Mol. Phylogenet. Evol.">
        <title>Genome-scale phylogeny and comparative genomics of the fungal order Sordariales.</title>
        <authorList>
            <person name="Hensen N."/>
            <person name="Bonometti L."/>
            <person name="Westerberg I."/>
            <person name="Brannstrom I.O."/>
            <person name="Guillou S."/>
            <person name="Cros-Aarteil S."/>
            <person name="Calhoun S."/>
            <person name="Haridas S."/>
            <person name="Kuo A."/>
            <person name="Mondo S."/>
            <person name="Pangilinan J."/>
            <person name="Riley R."/>
            <person name="LaButti K."/>
            <person name="Andreopoulos B."/>
            <person name="Lipzen A."/>
            <person name="Chen C."/>
            <person name="Yan M."/>
            <person name="Daum C."/>
            <person name="Ng V."/>
            <person name="Clum A."/>
            <person name="Steindorff A."/>
            <person name="Ohm R.A."/>
            <person name="Martin F."/>
            <person name="Silar P."/>
            <person name="Natvig D.O."/>
            <person name="Lalanne C."/>
            <person name="Gautier V."/>
            <person name="Ament-Velasquez S.L."/>
            <person name="Kruys A."/>
            <person name="Hutchinson M.I."/>
            <person name="Powell A.J."/>
            <person name="Barry K."/>
            <person name="Miller A.N."/>
            <person name="Grigoriev I.V."/>
            <person name="Debuchy R."/>
            <person name="Gladieux P."/>
            <person name="Hiltunen Thoren M."/>
            <person name="Johannesson H."/>
        </authorList>
    </citation>
    <scope>NUCLEOTIDE SEQUENCE</scope>
    <source>
        <strain evidence="2">PSN243</strain>
    </source>
</reference>
<feature type="compositionally biased region" description="Low complexity" evidence="1">
    <location>
        <begin position="19"/>
        <end position="43"/>
    </location>
</feature>
<dbReference type="AlphaFoldDB" id="A0AAV9GB87"/>
<evidence type="ECO:0000313" key="2">
    <source>
        <dbReference type="EMBL" id="KAK4444351.1"/>
    </source>
</evidence>
<dbReference type="Gene3D" id="2.60.40.3960">
    <property type="entry name" value="Velvet domain"/>
    <property type="match status" value="1"/>
</dbReference>
<evidence type="ECO:0000313" key="3">
    <source>
        <dbReference type="Proteomes" id="UP001321760"/>
    </source>
</evidence>
<reference evidence="2" key="2">
    <citation type="submission" date="2023-05" db="EMBL/GenBank/DDBJ databases">
        <authorList>
            <consortium name="Lawrence Berkeley National Laboratory"/>
            <person name="Steindorff A."/>
            <person name="Hensen N."/>
            <person name="Bonometti L."/>
            <person name="Westerberg I."/>
            <person name="Brannstrom I.O."/>
            <person name="Guillou S."/>
            <person name="Cros-Aarteil S."/>
            <person name="Calhoun S."/>
            <person name="Haridas S."/>
            <person name="Kuo A."/>
            <person name="Mondo S."/>
            <person name="Pangilinan J."/>
            <person name="Riley R."/>
            <person name="Labutti K."/>
            <person name="Andreopoulos B."/>
            <person name="Lipzen A."/>
            <person name="Chen C."/>
            <person name="Yanf M."/>
            <person name="Daum C."/>
            <person name="Ng V."/>
            <person name="Clum A."/>
            <person name="Ohm R."/>
            <person name="Martin F."/>
            <person name="Silar P."/>
            <person name="Natvig D."/>
            <person name="Lalanne C."/>
            <person name="Gautier V."/>
            <person name="Ament-Velasquez S.L."/>
            <person name="Kruys A."/>
            <person name="Hutchinson M.I."/>
            <person name="Powell A.J."/>
            <person name="Barry K."/>
            <person name="Miller A.N."/>
            <person name="Grigoriev I.V."/>
            <person name="Debuchy R."/>
            <person name="Gladieux P."/>
            <person name="Thoren M.H."/>
            <person name="Johannesson H."/>
        </authorList>
    </citation>
    <scope>NUCLEOTIDE SEQUENCE</scope>
    <source>
        <strain evidence="2">PSN243</strain>
    </source>
</reference>
<organism evidence="2 3">
    <name type="scientific">Podospora aff. communis PSN243</name>
    <dbReference type="NCBI Taxonomy" id="3040156"/>
    <lineage>
        <taxon>Eukaryota</taxon>
        <taxon>Fungi</taxon>
        <taxon>Dikarya</taxon>
        <taxon>Ascomycota</taxon>
        <taxon>Pezizomycotina</taxon>
        <taxon>Sordariomycetes</taxon>
        <taxon>Sordariomycetidae</taxon>
        <taxon>Sordariales</taxon>
        <taxon>Podosporaceae</taxon>
        <taxon>Podospora</taxon>
    </lineage>
</organism>
<feature type="compositionally biased region" description="Basic residues" evidence="1">
    <location>
        <begin position="1"/>
        <end position="18"/>
    </location>
</feature>
<name>A0AAV9GB87_9PEZI</name>
<dbReference type="Proteomes" id="UP001321760">
    <property type="component" value="Unassembled WGS sequence"/>
</dbReference>
<protein>
    <recommendedName>
        <fullName evidence="4">Velvet domain-containing protein</fullName>
    </recommendedName>
</protein>
<dbReference type="InterPro" id="IPR038491">
    <property type="entry name" value="Velvet_dom_sf"/>
</dbReference>
<dbReference type="EMBL" id="MU865978">
    <property type="protein sequence ID" value="KAK4444351.1"/>
    <property type="molecule type" value="Genomic_DNA"/>
</dbReference>